<evidence type="ECO:0000256" key="1">
    <source>
        <dbReference type="SAM" id="MobiDB-lite"/>
    </source>
</evidence>
<feature type="region of interest" description="Disordered" evidence="1">
    <location>
        <begin position="165"/>
        <end position="185"/>
    </location>
</feature>
<dbReference type="AlphaFoldDB" id="A0A830H6Q2"/>
<protein>
    <submittedName>
        <fullName evidence="2">Uncharacterized protein</fullName>
    </submittedName>
</protein>
<gene>
    <name evidence="2" type="ORF">PPROV_000147000</name>
</gene>
<reference evidence="2" key="1">
    <citation type="submission" date="2020-10" db="EMBL/GenBank/DDBJ databases">
        <title>Unveiling of a novel bifunctional photoreceptor, Dualchrome1, isolated from a cosmopolitan green alga.</title>
        <authorList>
            <person name="Suzuki S."/>
            <person name="Kawachi M."/>
        </authorList>
    </citation>
    <scope>NUCLEOTIDE SEQUENCE</scope>
    <source>
        <strain evidence="2">NIES 2893</strain>
    </source>
</reference>
<proteinExistence type="predicted"/>
<evidence type="ECO:0000313" key="3">
    <source>
        <dbReference type="Proteomes" id="UP000660262"/>
    </source>
</evidence>
<dbReference type="Proteomes" id="UP000660262">
    <property type="component" value="Unassembled WGS sequence"/>
</dbReference>
<comment type="caution">
    <text evidence="2">The sequence shown here is derived from an EMBL/GenBank/DDBJ whole genome shotgun (WGS) entry which is preliminary data.</text>
</comment>
<keyword evidence="3" id="KW-1185">Reference proteome</keyword>
<feature type="compositionally biased region" description="Polar residues" evidence="1">
    <location>
        <begin position="165"/>
        <end position="174"/>
    </location>
</feature>
<dbReference type="EMBL" id="BNJQ01000004">
    <property type="protein sequence ID" value="GHP02715.1"/>
    <property type="molecule type" value="Genomic_DNA"/>
</dbReference>
<accession>A0A830H6Q2</accession>
<sequence length="185" mass="20029">MYALNVFNQYSANTMALPLWTNTGAATQKNSYGSPKFHHPCDVESGLIAAGTRVVQSSVDRIKETFRTPLNAIIRRILGRTGNKQGALALSADPWGAVRNHAERILSRKSTNRITNASAAKKASKTAKPKAKLALNCDCDGKENSNDENQLMALGAKKFASYNKSINGRRSATGSKRAPLSLLPR</sequence>
<name>A0A830H6Q2_9CHLO</name>
<organism evidence="2 3">
    <name type="scientific">Pycnococcus provasolii</name>
    <dbReference type="NCBI Taxonomy" id="41880"/>
    <lineage>
        <taxon>Eukaryota</taxon>
        <taxon>Viridiplantae</taxon>
        <taxon>Chlorophyta</taxon>
        <taxon>Pseudoscourfieldiophyceae</taxon>
        <taxon>Pseudoscourfieldiales</taxon>
        <taxon>Pycnococcaceae</taxon>
        <taxon>Pycnococcus</taxon>
    </lineage>
</organism>
<evidence type="ECO:0000313" key="2">
    <source>
        <dbReference type="EMBL" id="GHP02715.1"/>
    </source>
</evidence>